<gene>
    <name evidence="15" type="ORF">E2562_022225</name>
</gene>
<keyword evidence="5 11" id="KW-0479">Metal-binding</keyword>
<keyword evidence="3" id="KW-0575">Peroxidase</keyword>
<dbReference type="PROSITE" id="PS50873">
    <property type="entry name" value="PEROXIDASE_4"/>
    <property type="match status" value="1"/>
</dbReference>
<dbReference type="EMBL" id="SPHZ02000006">
    <property type="protein sequence ID" value="KAF0913445.1"/>
    <property type="molecule type" value="Genomic_DNA"/>
</dbReference>
<dbReference type="SUPFAM" id="SSF48113">
    <property type="entry name" value="Heme-dependent peroxidases"/>
    <property type="match status" value="1"/>
</dbReference>
<keyword evidence="16" id="KW-1185">Reference proteome</keyword>
<keyword evidence="8" id="KW-0408">Iron</keyword>
<feature type="chain" id="PRO_5026350746" description="Plant heme peroxidase family profile domain-containing protein" evidence="13">
    <location>
        <begin position="29"/>
        <end position="80"/>
    </location>
</feature>
<evidence type="ECO:0000256" key="9">
    <source>
        <dbReference type="ARBA" id="ARBA00023324"/>
    </source>
</evidence>
<dbReference type="OrthoDB" id="689739at2759"/>
<evidence type="ECO:0000256" key="4">
    <source>
        <dbReference type="ARBA" id="ARBA00022617"/>
    </source>
</evidence>
<evidence type="ECO:0000256" key="13">
    <source>
        <dbReference type="SAM" id="SignalP"/>
    </source>
</evidence>
<dbReference type="InterPro" id="IPR002016">
    <property type="entry name" value="Haem_peroxidase"/>
</dbReference>
<evidence type="ECO:0000259" key="14">
    <source>
        <dbReference type="PROSITE" id="PS50873"/>
    </source>
</evidence>
<keyword evidence="7" id="KW-0560">Oxidoreductase</keyword>
<protein>
    <recommendedName>
        <fullName evidence="14">Plant heme peroxidase family profile domain-containing protein</fullName>
    </recommendedName>
</protein>
<dbReference type="GO" id="GO:0020037">
    <property type="term" value="F:heme binding"/>
    <property type="evidence" value="ECO:0007669"/>
    <property type="project" value="InterPro"/>
</dbReference>
<dbReference type="GO" id="GO:0042744">
    <property type="term" value="P:hydrogen peroxide catabolic process"/>
    <property type="evidence" value="ECO:0007669"/>
    <property type="project" value="UniProtKB-KW"/>
</dbReference>
<keyword evidence="9" id="KW-0376">Hydrogen peroxide</keyword>
<feature type="binding site" evidence="11">
    <location>
        <position position="72"/>
    </location>
    <ligand>
        <name>Ca(2+)</name>
        <dbReference type="ChEBI" id="CHEBI:29108"/>
        <label>1</label>
    </ligand>
</feature>
<evidence type="ECO:0000256" key="11">
    <source>
        <dbReference type="PIRSR" id="PIRSR600823-3"/>
    </source>
</evidence>
<evidence type="ECO:0000256" key="12">
    <source>
        <dbReference type="PIRSR" id="PIRSR600823-4"/>
    </source>
</evidence>
<dbReference type="GO" id="GO:0046872">
    <property type="term" value="F:metal ion binding"/>
    <property type="evidence" value="ECO:0007669"/>
    <property type="project" value="UniProtKB-KW"/>
</dbReference>
<dbReference type="InterPro" id="IPR000823">
    <property type="entry name" value="Peroxidase_pln"/>
</dbReference>
<feature type="domain" description="Plant heme peroxidase family profile" evidence="14">
    <location>
        <begin position="30"/>
        <end position="80"/>
    </location>
</feature>
<feature type="signal peptide" evidence="13">
    <location>
        <begin position="1"/>
        <end position="28"/>
    </location>
</feature>
<evidence type="ECO:0000256" key="7">
    <source>
        <dbReference type="ARBA" id="ARBA00023002"/>
    </source>
</evidence>
<evidence type="ECO:0000256" key="1">
    <source>
        <dbReference type="ARBA" id="ARBA00000189"/>
    </source>
</evidence>
<evidence type="ECO:0000256" key="10">
    <source>
        <dbReference type="PIRSR" id="PIRSR600823-1"/>
    </source>
</evidence>
<feature type="binding site" evidence="11">
    <location>
        <position position="75"/>
    </location>
    <ligand>
        <name>Ca(2+)</name>
        <dbReference type="ChEBI" id="CHEBI:29108"/>
        <label>1</label>
    </ligand>
</feature>
<comment type="cofactor">
    <cofactor evidence="2">
        <name>heme b</name>
        <dbReference type="ChEBI" id="CHEBI:60344"/>
    </cofactor>
</comment>
<comment type="cofactor">
    <cofactor evidence="11">
        <name>Ca(2+)</name>
        <dbReference type="ChEBI" id="CHEBI:29108"/>
    </cofactor>
    <text evidence="11">Binds 2 calcium ions per subunit.</text>
</comment>
<evidence type="ECO:0000313" key="15">
    <source>
        <dbReference type="EMBL" id="KAF0913445.1"/>
    </source>
</evidence>
<comment type="catalytic activity">
    <reaction evidence="1">
        <text>2 a phenolic donor + H2O2 = 2 a phenolic radical donor + 2 H2O</text>
        <dbReference type="Rhea" id="RHEA:56136"/>
        <dbReference type="ChEBI" id="CHEBI:15377"/>
        <dbReference type="ChEBI" id="CHEBI:16240"/>
        <dbReference type="ChEBI" id="CHEBI:139520"/>
        <dbReference type="ChEBI" id="CHEBI:139521"/>
        <dbReference type="EC" id="1.11.1.7"/>
    </reaction>
</comment>
<feature type="active site" description="Proton acceptor" evidence="10">
    <location>
        <position position="71"/>
    </location>
</feature>
<keyword evidence="6 11" id="KW-0106">Calcium</keyword>
<evidence type="ECO:0000256" key="5">
    <source>
        <dbReference type="ARBA" id="ARBA00022723"/>
    </source>
</evidence>
<dbReference type="InterPro" id="IPR010255">
    <property type="entry name" value="Haem_peroxidase_sf"/>
</dbReference>
<dbReference type="GO" id="GO:0006979">
    <property type="term" value="P:response to oxidative stress"/>
    <property type="evidence" value="ECO:0007669"/>
    <property type="project" value="InterPro"/>
</dbReference>
<keyword evidence="4" id="KW-0349">Heme</keyword>
<keyword evidence="13" id="KW-0732">Signal</keyword>
<dbReference type="Proteomes" id="UP000479710">
    <property type="component" value="Unassembled WGS sequence"/>
</dbReference>
<dbReference type="Gene3D" id="1.10.520.10">
    <property type="match status" value="1"/>
</dbReference>
<dbReference type="PANTHER" id="PTHR31388:SF159">
    <property type="entry name" value="PEROXIDASE"/>
    <property type="match status" value="1"/>
</dbReference>
<evidence type="ECO:0000256" key="8">
    <source>
        <dbReference type="ARBA" id="ARBA00023004"/>
    </source>
</evidence>
<reference evidence="15 16" key="1">
    <citation type="submission" date="2019-11" db="EMBL/GenBank/DDBJ databases">
        <title>Whole genome sequence of Oryza granulata.</title>
        <authorList>
            <person name="Li W."/>
        </authorList>
    </citation>
    <scope>NUCLEOTIDE SEQUENCE [LARGE SCALE GENOMIC DNA]</scope>
    <source>
        <strain evidence="16">cv. Menghai</strain>
        <tissue evidence="15">Leaf</tissue>
    </source>
</reference>
<dbReference type="AlphaFoldDB" id="A0A6G1DKU2"/>
<evidence type="ECO:0000256" key="6">
    <source>
        <dbReference type="ARBA" id="ARBA00022837"/>
    </source>
</evidence>
<evidence type="ECO:0000256" key="3">
    <source>
        <dbReference type="ARBA" id="ARBA00022559"/>
    </source>
</evidence>
<proteinExistence type="predicted"/>
<accession>A0A6G1DKU2</accession>
<feature type="site" description="Transition state stabilizer" evidence="12">
    <location>
        <position position="67"/>
    </location>
</feature>
<dbReference type="GO" id="GO:0140825">
    <property type="term" value="F:lactoperoxidase activity"/>
    <property type="evidence" value="ECO:0007669"/>
    <property type="project" value="UniProtKB-EC"/>
</dbReference>
<evidence type="ECO:0000313" key="16">
    <source>
        <dbReference type="Proteomes" id="UP000479710"/>
    </source>
</evidence>
<sequence length="80" mass="8426">MASSLDTAPGALVLCALLALAAAGGARAGPLSPSYYEASCPSVYDTVRRVIQEARIADPRAPASLLRLHFHDCFVNVRNV</sequence>
<name>A0A6G1DKU2_9ORYZ</name>
<evidence type="ECO:0000256" key="2">
    <source>
        <dbReference type="ARBA" id="ARBA00001970"/>
    </source>
</evidence>
<comment type="caution">
    <text evidence="15">The sequence shown here is derived from an EMBL/GenBank/DDBJ whole genome shotgun (WGS) entry which is preliminary data.</text>
</comment>
<dbReference type="PANTHER" id="PTHR31388">
    <property type="entry name" value="PEROXIDASE 72-RELATED"/>
    <property type="match status" value="1"/>
</dbReference>
<dbReference type="PRINTS" id="PR00461">
    <property type="entry name" value="PLPEROXIDASE"/>
</dbReference>
<organism evidence="15 16">
    <name type="scientific">Oryza meyeriana var. granulata</name>
    <dbReference type="NCBI Taxonomy" id="110450"/>
    <lineage>
        <taxon>Eukaryota</taxon>
        <taxon>Viridiplantae</taxon>
        <taxon>Streptophyta</taxon>
        <taxon>Embryophyta</taxon>
        <taxon>Tracheophyta</taxon>
        <taxon>Spermatophyta</taxon>
        <taxon>Magnoliopsida</taxon>
        <taxon>Liliopsida</taxon>
        <taxon>Poales</taxon>
        <taxon>Poaceae</taxon>
        <taxon>BOP clade</taxon>
        <taxon>Oryzoideae</taxon>
        <taxon>Oryzeae</taxon>
        <taxon>Oryzinae</taxon>
        <taxon>Oryza</taxon>
        <taxon>Oryza meyeriana</taxon>
    </lineage>
</organism>